<proteinExistence type="predicted"/>
<reference evidence="8 9" key="1">
    <citation type="journal article" date="2014" name="Nat. Genet.">
        <title>Genome sequence of the hot pepper provides insights into the evolution of pungency in Capsicum species.</title>
        <authorList>
            <person name="Kim S."/>
            <person name="Park M."/>
            <person name="Yeom S.I."/>
            <person name="Kim Y.M."/>
            <person name="Lee J.M."/>
            <person name="Lee H.A."/>
            <person name="Seo E."/>
            <person name="Choi J."/>
            <person name="Cheong K."/>
            <person name="Kim K.T."/>
            <person name="Jung K."/>
            <person name="Lee G.W."/>
            <person name="Oh S.K."/>
            <person name="Bae C."/>
            <person name="Kim S.B."/>
            <person name="Lee H.Y."/>
            <person name="Kim S.Y."/>
            <person name="Kim M.S."/>
            <person name="Kang B.C."/>
            <person name="Jo Y.D."/>
            <person name="Yang H.B."/>
            <person name="Jeong H.J."/>
            <person name="Kang W.H."/>
            <person name="Kwon J.K."/>
            <person name="Shin C."/>
            <person name="Lim J.Y."/>
            <person name="Park J.H."/>
            <person name="Huh J.H."/>
            <person name="Kim J.S."/>
            <person name="Kim B.D."/>
            <person name="Cohen O."/>
            <person name="Paran I."/>
            <person name="Suh M.C."/>
            <person name="Lee S.B."/>
            <person name="Kim Y.K."/>
            <person name="Shin Y."/>
            <person name="Noh S.J."/>
            <person name="Park J."/>
            <person name="Seo Y.S."/>
            <person name="Kwon S.Y."/>
            <person name="Kim H.A."/>
            <person name="Park J.M."/>
            <person name="Kim H.J."/>
            <person name="Choi S.B."/>
            <person name="Bosland P.W."/>
            <person name="Reeves G."/>
            <person name="Jo S.H."/>
            <person name="Lee B.W."/>
            <person name="Cho H.T."/>
            <person name="Choi H.S."/>
            <person name="Lee M.S."/>
            <person name="Yu Y."/>
            <person name="Do Choi Y."/>
            <person name="Park B.S."/>
            <person name="van Deynze A."/>
            <person name="Ashrafi H."/>
            <person name="Hill T."/>
            <person name="Kim W.T."/>
            <person name="Pai H.S."/>
            <person name="Ahn H.K."/>
            <person name="Yeam I."/>
            <person name="Giovannoni J.J."/>
            <person name="Rose J.K."/>
            <person name="Sorensen I."/>
            <person name="Lee S.J."/>
            <person name="Kim R.W."/>
            <person name="Choi I.Y."/>
            <person name="Choi B.S."/>
            <person name="Lim J.S."/>
            <person name="Lee Y.H."/>
            <person name="Choi D."/>
        </authorList>
    </citation>
    <scope>NUCLEOTIDE SEQUENCE [LARGE SCALE GENOMIC DNA]</scope>
    <source>
        <strain evidence="9">cv. CM334</strain>
    </source>
</reference>
<dbReference type="CDD" id="cd10017">
    <property type="entry name" value="B3_DNA"/>
    <property type="match status" value="1"/>
</dbReference>
<gene>
    <name evidence="8" type="ORF">T459_31769</name>
</gene>
<comment type="caution">
    <text evidence="8">The sequence shown here is derived from an EMBL/GenBank/DDBJ whole genome shotgun (WGS) entry which is preliminary data.</text>
</comment>
<reference evidence="8 9" key="2">
    <citation type="journal article" date="2017" name="Genome Biol.">
        <title>New reference genome sequences of hot pepper reveal the massive evolution of plant disease-resistance genes by retroduplication.</title>
        <authorList>
            <person name="Kim S."/>
            <person name="Park J."/>
            <person name="Yeom S.I."/>
            <person name="Kim Y.M."/>
            <person name="Seo E."/>
            <person name="Kim K.T."/>
            <person name="Kim M.S."/>
            <person name="Lee J.M."/>
            <person name="Cheong K."/>
            <person name="Shin H.S."/>
            <person name="Kim S.B."/>
            <person name="Han K."/>
            <person name="Lee J."/>
            <person name="Park M."/>
            <person name="Lee H.A."/>
            <person name="Lee H.Y."/>
            <person name="Lee Y."/>
            <person name="Oh S."/>
            <person name="Lee J.H."/>
            <person name="Choi E."/>
            <person name="Choi E."/>
            <person name="Lee S.E."/>
            <person name="Jeon J."/>
            <person name="Kim H."/>
            <person name="Choi G."/>
            <person name="Song H."/>
            <person name="Lee J."/>
            <person name="Lee S.C."/>
            <person name="Kwon J.K."/>
            <person name="Lee H.Y."/>
            <person name="Koo N."/>
            <person name="Hong Y."/>
            <person name="Kim R.W."/>
            <person name="Kang W.H."/>
            <person name="Huh J.H."/>
            <person name="Kang B.C."/>
            <person name="Yang T.J."/>
            <person name="Lee Y.H."/>
            <person name="Bennetzen J.L."/>
            <person name="Choi D."/>
        </authorList>
    </citation>
    <scope>NUCLEOTIDE SEQUENCE [LARGE SCALE GENOMIC DNA]</scope>
    <source>
        <strain evidence="9">cv. CM334</strain>
    </source>
</reference>
<evidence type="ECO:0000313" key="8">
    <source>
        <dbReference type="EMBL" id="PHT64418.1"/>
    </source>
</evidence>
<dbReference type="Pfam" id="PF02362">
    <property type="entry name" value="B3"/>
    <property type="match status" value="1"/>
</dbReference>
<dbReference type="EMBL" id="AYRZ02000015">
    <property type="protein sequence ID" value="PHT64418.1"/>
    <property type="molecule type" value="Genomic_DNA"/>
</dbReference>
<sequence>MSPTDIAMMEKALVKIDDPTCSKRRRVYEEEEETEEDEEEEEEDCEEENERAGTSKKKASRSKAGCKRATTRKMRDIPDLYGADIFKNGRATQPKNPYFVAKIRAKKRDHLYIPVDVVRDYNLEIPSRMTIRDPAGREFEAKRKDWKDGRIWLTGGWRNLCWWNLVEKDDRCICEFMRGKGKKSLYLQVQVVYEGSVSNRNNKYKK</sequence>
<keyword evidence="3" id="KW-0238">DNA-binding</keyword>
<accession>A0A1U8DZU9</accession>
<dbReference type="PANTHER" id="PTHR34951:SF7">
    <property type="entry name" value="TF-B3 DOMAIN-CONTAINING PROTEIN"/>
    <property type="match status" value="1"/>
</dbReference>
<comment type="subcellular location">
    <subcellularLocation>
        <location evidence="1">Nucleus</location>
    </subcellularLocation>
</comment>
<dbReference type="PANTHER" id="PTHR34951">
    <property type="entry name" value="B6F COMPLEX SUBUNIT, PUTATIVE, EXPRESSED-RELATED"/>
    <property type="match status" value="1"/>
</dbReference>
<dbReference type="STRING" id="4072.A0A1U8DZU9"/>
<evidence type="ECO:0000256" key="4">
    <source>
        <dbReference type="ARBA" id="ARBA00023163"/>
    </source>
</evidence>
<dbReference type="InterPro" id="IPR015300">
    <property type="entry name" value="DNA-bd_pseudobarrel_sf"/>
</dbReference>
<keyword evidence="9" id="KW-1185">Reference proteome</keyword>
<dbReference type="InterPro" id="IPR003340">
    <property type="entry name" value="B3_DNA-bd"/>
</dbReference>
<evidence type="ECO:0000259" key="7">
    <source>
        <dbReference type="PROSITE" id="PS50863"/>
    </source>
</evidence>
<dbReference type="AlphaFoldDB" id="A0A1U8DZU9"/>
<dbReference type="PROSITE" id="PS50863">
    <property type="entry name" value="B3"/>
    <property type="match status" value="1"/>
</dbReference>
<dbReference type="SMART" id="SM01019">
    <property type="entry name" value="B3"/>
    <property type="match status" value="1"/>
</dbReference>
<evidence type="ECO:0000313" key="9">
    <source>
        <dbReference type="Proteomes" id="UP000222542"/>
    </source>
</evidence>
<dbReference type="OrthoDB" id="1094641at2759"/>
<feature type="domain" description="TF-B3" evidence="7">
    <location>
        <begin position="96"/>
        <end position="195"/>
    </location>
</feature>
<keyword evidence="2" id="KW-0805">Transcription regulation</keyword>
<evidence type="ECO:0000256" key="6">
    <source>
        <dbReference type="SAM" id="MobiDB-lite"/>
    </source>
</evidence>
<keyword evidence="5" id="KW-0539">Nucleus</keyword>
<protein>
    <recommendedName>
        <fullName evidence="7">TF-B3 domain-containing protein</fullName>
    </recommendedName>
</protein>
<keyword evidence="4" id="KW-0804">Transcription</keyword>
<dbReference type="SMR" id="A0A1U8DZU9"/>
<feature type="compositionally biased region" description="Acidic residues" evidence="6">
    <location>
        <begin position="29"/>
        <end position="49"/>
    </location>
</feature>
<name>A0A1U8DZU9_CAPAN</name>
<evidence type="ECO:0000256" key="2">
    <source>
        <dbReference type="ARBA" id="ARBA00023015"/>
    </source>
</evidence>
<evidence type="ECO:0000256" key="3">
    <source>
        <dbReference type="ARBA" id="ARBA00023125"/>
    </source>
</evidence>
<dbReference type="InterPro" id="IPR053333">
    <property type="entry name" value="Cytochrome_b6-f_sub7"/>
</dbReference>
<dbReference type="GO" id="GO:0003677">
    <property type="term" value="F:DNA binding"/>
    <property type="evidence" value="ECO:0007669"/>
    <property type="project" value="UniProtKB-KW"/>
</dbReference>
<dbReference type="OMA" id="RMTIRDP"/>
<dbReference type="Gene3D" id="2.40.330.10">
    <property type="entry name" value="DNA-binding pseudobarrel domain"/>
    <property type="match status" value="1"/>
</dbReference>
<dbReference type="Proteomes" id="UP000222542">
    <property type="component" value="Unassembled WGS sequence"/>
</dbReference>
<dbReference type="Gramene" id="PHT64418">
    <property type="protein sequence ID" value="PHT64418"/>
    <property type="gene ID" value="T459_31769"/>
</dbReference>
<dbReference type="GO" id="GO:0005634">
    <property type="term" value="C:nucleus"/>
    <property type="evidence" value="ECO:0007669"/>
    <property type="project" value="UniProtKB-SubCell"/>
</dbReference>
<evidence type="ECO:0000256" key="5">
    <source>
        <dbReference type="ARBA" id="ARBA00023242"/>
    </source>
</evidence>
<dbReference type="KEGG" id="cann:107840359"/>
<evidence type="ECO:0000256" key="1">
    <source>
        <dbReference type="ARBA" id="ARBA00004123"/>
    </source>
</evidence>
<feature type="compositionally biased region" description="Basic residues" evidence="6">
    <location>
        <begin position="54"/>
        <end position="69"/>
    </location>
</feature>
<organism evidence="8 9">
    <name type="scientific">Capsicum annuum</name>
    <name type="common">Capsicum pepper</name>
    <dbReference type="NCBI Taxonomy" id="4072"/>
    <lineage>
        <taxon>Eukaryota</taxon>
        <taxon>Viridiplantae</taxon>
        <taxon>Streptophyta</taxon>
        <taxon>Embryophyta</taxon>
        <taxon>Tracheophyta</taxon>
        <taxon>Spermatophyta</taxon>
        <taxon>Magnoliopsida</taxon>
        <taxon>eudicotyledons</taxon>
        <taxon>Gunneridae</taxon>
        <taxon>Pentapetalae</taxon>
        <taxon>asterids</taxon>
        <taxon>lamiids</taxon>
        <taxon>Solanales</taxon>
        <taxon>Solanaceae</taxon>
        <taxon>Solanoideae</taxon>
        <taxon>Capsiceae</taxon>
        <taxon>Capsicum</taxon>
    </lineage>
</organism>
<feature type="region of interest" description="Disordered" evidence="6">
    <location>
        <begin position="20"/>
        <end position="69"/>
    </location>
</feature>
<dbReference type="SUPFAM" id="SSF101936">
    <property type="entry name" value="DNA-binding pseudobarrel domain"/>
    <property type="match status" value="1"/>
</dbReference>